<accession>A0A9J2P9Y3</accession>
<dbReference type="PANTHER" id="PTHR43884:SF9">
    <property type="entry name" value="COMPLEX I ASSEMBLY FACTOR ACAD9, MITOCHONDRIAL"/>
    <property type="match status" value="1"/>
</dbReference>
<evidence type="ECO:0000313" key="7">
    <source>
        <dbReference type="Proteomes" id="UP000036681"/>
    </source>
</evidence>
<name>A0A9J2P9Y3_ASCLU</name>
<keyword evidence="4" id="KW-0274">FAD</keyword>
<keyword evidence="7" id="KW-1185">Reference proteome</keyword>
<dbReference type="Proteomes" id="UP000036681">
    <property type="component" value="Unplaced"/>
</dbReference>
<protein>
    <submittedName>
        <fullName evidence="8">Acyl-CoA dehydrogenase/oxidase N-terminal domain-containing protein</fullName>
    </submittedName>
</protein>
<dbReference type="Gene3D" id="2.40.110.10">
    <property type="entry name" value="Butyryl-CoA Dehydrogenase, subunit A, domain 2"/>
    <property type="match status" value="2"/>
</dbReference>
<sequence length="724" mass="79220">MRAASALALARRLLRDRCTFSDARWFCSTNAERGKTAKRPAHKPAILAANTKHITDHSDIPIEKLSLSRGLALNRFEKDFLIYPEYLDSESAANIKSFAVELRNDLRKALANGKPSNGAFQQSLLAVLKKASLWSAYVPAEYGGIGMCNKDLLCISEVLGIDWNVYMTLTQIQRAVKAITVYGTQEQKESLLPRIASGSLRPAICLFEENGGFDFAAMRTTSTASGGGVEKLNGRKNRDSDAFRCFLVEKDSLPEGALTVTSPLRTLGLNGLDVSTVELRDLSVTSANVLGSSSEGPDIALELSASNDFTYGAAVVGFLKLLTAELVHFCNTTVQYNVSLSENPGIQRLLTEMCLTTFVLESMSYYIGGLLDEELIIASDIEAAVIHKYANRALRLAISTTVEVLGTGSCDMEFRFEKMFRDAITVMSLSNAETNLTEQISMGTLTSWANTNAGRLSFQKYANRALRLAISTTVEVLGTGSCDKEFRFEKMFRDAITVMSLSNAETNLTEQISMGTLTSWANTNAGRLSAWRSGKTGAFSRLFGAESDHAQINNPKLVHFIAEHAHPSLEYACRDLEQTMSRLNIVLGKVTAEQGKHLETDFAALCSISSVVENNLGMVAAISRASRSYSIGLRNADLEVAWALTYCSRAARHSLTELNGLLDYFGLVRFHPSLLQIGRAALDMGGYCLENFGLVRFHPSLLQIGRAALDMGGYCLESPVEKNW</sequence>
<dbReference type="InterPro" id="IPR036250">
    <property type="entry name" value="AcylCo_DH-like_C"/>
</dbReference>
<evidence type="ECO:0000259" key="5">
    <source>
        <dbReference type="Pfam" id="PF00441"/>
    </source>
</evidence>
<dbReference type="SUPFAM" id="SSF56645">
    <property type="entry name" value="Acyl-CoA dehydrogenase NM domain-like"/>
    <property type="match status" value="1"/>
</dbReference>
<proteinExistence type="inferred from homology"/>
<reference evidence="8" key="1">
    <citation type="submission" date="2023-03" db="UniProtKB">
        <authorList>
            <consortium name="WormBaseParasite"/>
        </authorList>
    </citation>
    <scope>IDENTIFICATION</scope>
</reference>
<dbReference type="Gene3D" id="1.10.540.10">
    <property type="entry name" value="Acyl-CoA dehydrogenase/oxidase, N-terminal domain"/>
    <property type="match status" value="1"/>
</dbReference>
<dbReference type="InterPro" id="IPR009100">
    <property type="entry name" value="AcylCoA_DH/oxidase_NM_dom_sf"/>
</dbReference>
<organism evidence="7 8">
    <name type="scientific">Ascaris lumbricoides</name>
    <name type="common">Giant roundworm</name>
    <dbReference type="NCBI Taxonomy" id="6252"/>
    <lineage>
        <taxon>Eukaryota</taxon>
        <taxon>Metazoa</taxon>
        <taxon>Ecdysozoa</taxon>
        <taxon>Nematoda</taxon>
        <taxon>Chromadorea</taxon>
        <taxon>Rhabditida</taxon>
        <taxon>Spirurina</taxon>
        <taxon>Ascaridomorpha</taxon>
        <taxon>Ascaridoidea</taxon>
        <taxon>Ascarididae</taxon>
        <taxon>Ascaris</taxon>
    </lineage>
</organism>
<comment type="cofactor">
    <cofactor evidence="1">
        <name>FAD</name>
        <dbReference type="ChEBI" id="CHEBI:57692"/>
    </cofactor>
</comment>
<comment type="similarity">
    <text evidence="2">Belongs to the acyl-CoA dehydrogenase family.</text>
</comment>
<dbReference type="Pfam" id="PF00441">
    <property type="entry name" value="Acyl-CoA_dh_1"/>
    <property type="match status" value="1"/>
</dbReference>
<dbReference type="AlphaFoldDB" id="A0A9J2P9Y3"/>
<feature type="domain" description="Acyl-CoA dehydrogenase/oxidase C-terminal" evidence="5">
    <location>
        <begin position="312"/>
        <end position="423"/>
    </location>
</feature>
<evidence type="ECO:0000256" key="2">
    <source>
        <dbReference type="ARBA" id="ARBA00009347"/>
    </source>
</evidence>
<dbReference type="PANTHER" id="PTHR43884">
    <property type="entry name" value="ACYL-COA DEHYDROGENASE"/>
    <property type="match status" value="1"/>
</dbReference>
<dbReference type="WBParaSite" id="ALUE_0000622301-mRNA-1">
    <property type="protein sequence ID" value="ALUE_0000622301-mRNA-1"/>
    <property type="gene ID" value="ALUE_0000622301"/>
</dbReference>
<evidence type="ECO:0000256" key="4">
    <source>
        <dbReference type="ARBA" id="ARBA00022827"/>
    </source>
</evidence>
<evidence type="ECO:0000256" key="3">
    <source>
        <dbReference type="ARBA" id="ARBA00022630"/>
    </source>
</evidence>
<evidence type="ECO:0000313" key="8">
    <source>
        <dbReference type="WBParaSite" id="ALUE_0000622301-mRNA-1"/>
    </source>
</evidence>
<evidence type="ECO:0000259" key="6">
    <source>
        <dbReference type="Pfam" id="PF02771"/>
    </source>
</evidence>
<dbReference type="GO" id="GO:0003995">
    <property type="term" value="F:acyl-CoA dehydrogenase activity"/>
    <property type="evidence" value="ECO:0007669"/>
    <property type="project" value="TreeGrafter"/>
</dbReference>
<dbReference type="GO" id="GO:0050660">
    <property type="term" value="F:flavin adenine dinucleotide binding"/>
    <property type="evidence" value="ECO:0007669"/>
    <property type="project" value="InterPro"/>
</dbReference>
<dbReference type="InterPro" id="IPR046373">
    <property type="entry name" value="Acyl-CoA_Oxase/DH_mid-dom_sf"/>
</dbReference>
<dbReference type="Gene3D" id="1.20.140.10">
    <property type="entry name" value="Butyryl-CoA Dehydrogenase, subunit A, domain 3"/>
    <property type="match status" value="2"/>
</dbReference>
<dbReference type="SUPFAM" id="SSF47203">
    <property type="entry name" value="Acyl-CoA dehydrogenase C-terminal domain-like"/>
    <property type="match status" value="1"/>
</dbReference>
<dbReference type="InterPro" id="IPR037069">
    <property type="entry name" value="AcylCoA_DH/ox_N_sf"/>
</dbReference>
<dbReference type="InterPro" id="IPR009075">
    <property type="entry name" value="AcylCo_DH/oxidase_C"/>
</dbReference>
<keyword evidence="3" id="KW-0285">Flavoprotein</keyword>
<feature type="domain" description="Acyl-CoA dehydrogenase/oxidase N-terminal" evidence="6">
    <location>
        <begin position="116"/>
        <end position="198"/>
    </location>
</feature>
<dbReference type="Pfam" id="PF02771">
    <property type="entry name" value="Acyl-CoA_dh_N"/>
    <property type="match status" value="1"/>
</dbReference>
<dbReference type="InterPro" id="IPR013786">
    <property type="entry name" value="AcylCoA_DH/ox_N"/>
</dbReference>
<evidence type="ECO:0000256" key="1">
    <source>
        <dbReference type="ARBA" id="ARBA00001974"/>
    </source>
</evidence>